<dbReference type="EMBL" id="JAGVSJ010000029">
    <property type="protein sequence ID" value="MBX8632476.1"/>
    <property type="molecule type" value="Genomic_DNA"/>
</dbReference>
<dbReference type="Gene3D" id="3.90.550.10">
    <property type="entry name" value="Spore Coat Polysaccharide Biosynthesis Protein SpsA, Chain A"/>
    <property type="match status" value="1"/>
</dbReference>
<evidence type="ECO:0000313" key="3">
    <source>
        <dbReference type="EMBL" id="MBX8644407.1"/>
    </source>
</evidence>
<comment type="caution">
    <text evidence="2">The sequence shown here is derived from an EMBL/GenBank/DDBJ whole genome shotgun (WGS) entry which is preliminary data.</text>
</comment>
<proteinExistence type="predicted"/>
<gene>
    <name evidence="2" type="ORF">J9259_08200</name>
    <name evidence="3" type="ORF">KIY12_06785</name>
</gene>
<dbReference type="CDD" id="cd04179">
    <property type="entry name" value="DPM_DPG-synthase_like"/>
    <property type="match status" value="1"/>
</dbReference>
<dbReference type="EMBL" id="JAHEAC010000060">
    <property type="protein sequence ID" value="MBX8644407.1"/>
    <property type="molecule type" value="Genomic_DNA"/>
</dbReference>
<feature type="domain" description="Glycosyltransferase 2-like" evidence="1">
    <location>
        <begin position="3"/>
        <end position="164"/>
    </location>
</feature>
<dbReference type="Pfam" id="PF00535">
    <property type="entry name" value="Glycos_transf_2"/>
    <property type="match status" value="1"/>
</dbReference>
<dbReference type="SUPFAM" id="SSF53448">
    <property type="entry name" value="Nucleotide-diphospho-sugar transferases"/>
    <property type="match status" value="1"/>
</dbReference>
<reference evidence="2" key="1">
    <citation type="submission" date="2021-04" db="EMBL/GenBank/DDBJ databases">
        <title>Genomic insights into ecological role and evolution of a novel Thermoplasmata order Candidatus Sysuiplasmatales.</title>
        <authorList>
            <person name="Yuan Y."/>
        </authorList>
    </citation>
    <scope>NUCLEOTIDE SEQUENCE</scope>
    <source>
        <strain evidence="3">TUT19-bin139</strain>
        <strain evidence="2">YP2-bin.285</strain>
    </source>
</reference>
<name>A0A8J8CCS2_9ARCH</name>
<dbReference type="InterPro" id="IPR029044">
    <property type="entry name" value="Nucleotide-diphossugar_trans"/>
</dbReference>
<evidence type="ECO:0000313" key="4">
    <source>
        <dbReference type="Proteomes" id="UP000716004"/>
    </source>
</evidence>
<sequence>MISIVIPTINEEDSIGSVIDRIRDSMRSVGEPYEIIIVDTNSGDRTVDIARSKGCVVIEERQRGYGRAYKSGFAAAKGDKLVTLDADASYPPEAIPSLLSVFEKEGLDFITTNRFSSIDRGAMSRTHRFGNWILNVATHILFRVRISDSQSGMWVLRKDILDRLVVRSDGFPFSEEIKIRAARSVRFAEVPIHFMERKGTKKLSTWRDGWNNLKFLIKLRFSRDI</sequence>
<dbReference type="PANTHER" id="PTHR48090:SF7">
    <property type="entry name" value="RFBJ PROTEIN"/>
    <property type="match status" value="1"/>
</dbReference>
<dbReference type="PANTHER" id="PTHR48090">
    <property type="entry name" value="UNDECAPRENYL-PHOSPHATE 4-DEOXY-4-FORMAMIDO-L-ARABINOSE TRANSFERASE-RELATED"/>
    <property type="match status" value="1"/>
</dbReference>
<accession>A0A8J8CCS2</accession>
<dbReference type="InterPro" id="IPR050256">
    <property type="entry name" value="Glycosyltransferase_2"/>
</dbReference>
<dbReference type="Proteomes" id="UP000716004">
    <property type="component" value="Unassembled WGS sequence"/>
</dbReference>
<dbReference type="Proteomes" id="UP000750197">
    <property type="component" value="Unassembled WGS sequence"/>
</dbReference>
<evidence type="ECO:0000313" key="2">
    <source>
        <dbReference type="EMBL" id="MBX8632476.1"/>
    </source>
</evidence>
<protein>
    <submittedName>
        <fullName evidence="2">Glycosyltransferase family 2 protein</fullName>
    </submittedName>
</protein>
<organism evidence="2 4">
    <name type="scientific">Candidatus Sysuiplasma superficiale</name>
    <dbReference type="NCBI Taxonomy" id="2823368"/>
    <lineage>
        <taxon>Archaea</taxon>
        <taxon>Methanobacteriati</taxon>
        <taxon>Thermoplasmatota</taxon>
        <taxon>Thermoplasmata</taxon>
        <taxon>Candidatus Sysuiplasmatales</taxon>
        <taxon>Candidatus Sysuiplasmataceae</taxon>
        <taxon>Candidatus Sysuiplasma</taxon>
    </lineage>
</organism>
<dbReference type="InterPro" id="IPR001173">
    <property type="entry name" value="Glyco_trans_2-like"/>
</dbReference>
<dbReference type="AlphaFoldDB" id="A0A8J8CCS2"/>
<evidence type="ECO:0000259" key="1">
    <source>
        <dbReference type="Pfam" id="PF00535"/>
    </source>
</evidence>